<evidence type="ECO:0000313" key="3">
    <source>
        <dbReference type="MGI" id="MGI:3040693"/>
    </source>
</evidence>
<dbReference type="AGR" id="MGI:3040693"/>
<reference evidence="2" key="6">
    <citation type="submission" date="2004-03" db="EMBL/GenBank/DDBJ databases">
        <authorList>
            <person name="Arakawa T."/>
            <person name="Carninci P."/>
            <person name="Fukuda S."/>
            <person name="Hashizume W."/>
            <person name="Hayashida K."/>
            <person name="Hori F."/>
            <person name="Iida J."/>
            <person name="Imamura K."/>
            <person name="Imotani K."/>
            <person name="Itoh M."/>
            <person name="Kanagawa S."/>
            <person name="Kawai J."/>
            <person name="Kojima M."/>
            <person name="Konno H."/>
            <person name="Murata M."/>
            <person name="Nakamura M."/>
            <person name="Ninomiya N."/>
            <person name="Nishiyori H."/>
            <person name="Nomura K."/>
            <person name="Ohno M."/>
            <person name="Sakazume N."/>
            <person name="Sano H."/>
            <person name="Sasaki D."/>
            <person name="Shibata K."/>
            <person name="Shiraki T."/>
            <person name="Tagami M."/>
            <person name="Tagami Y."/>
            <person name="Waki K."/>
            <person name="Watahiki A."/>
            <person name="Muramatsu M."/>
            <person name="Hayashizaki Y."/>
        </authorList>
    </citation>
    <scope>NUCLEOTIDE SEQUENCE</scope>
    <source>
        <strain evidence="2">C57BL/6J</strain>
        <tissue evidence="2">Head</tissue>
    </source>
</reference>
<feature type="compositionally biased region" description="Polar residues" evidence="1">
    <location>
        <begin position="33"/>
        <end position="48"/>
    </location>
</feature>
<dbReference type="AlphaFoldDB" id="Q3V215"/>
<reference evidence="2" key="8">
    <citation type="journal article" date="2005" name="Science">
        <title>Antisense Transcription in the Mammalian Transcriptome.</title>
        <authorList>
            <consortium name="RIKEN Genome Exploration Research Group and Genome Science Group (Genome Network Project Core Group) and the FANTOM Consortium"/>
        </authorList>
    </citation>
    <scope>NUCLEOTIDE SEQUENCE</scope>
    <source>
        <strain evidence="2">C57BL/6J</strain>
        <tissue evidence="2">Head</tissue>
    </source>
</reference>
<sequence>MPFSQVPASCRDTVPQNSLGSLLVPVKACPGSPQLSSAKGLDTPSSPASLVISPFTPEATPEADFLRLPPRQVPTSKFTTEPEAHTPEMSPSREMLEPIQGLRELQRHRGLEPCLGSDRRR</sequence>
<reference evidence="2" key="3">
    <citation type="journal article" date="2000" name="Genome Res.">
        <title>RIKEN integrated sequence analysis (RISA) system--384-format sequencing pipeline with 384 multicapillary sequencer.</title>
        <authorList>
            <person name="Shibata K."/>
            <person name="Itoh M."/>
            <person name="Aizawa K."/>
            <person name="Nagaoka S."/>
            <person name="Sasaki N."/>
            <person name="Carninci P."/>
            <person name="Konno H."/>
            <person name="Akiyama J."/>
            <person name="Nishi K."/>
            <person name="Kitsunai T."/>
            <person name="Tashiro H."/>
            <person name="Itoh M."/>
            <person name="Sumi N."/>
            <person name="Ishii Y."/>
            <person name="Nakamura S."/>
            <person name="Hazama M."/>
            <person name="Nishine T."/>
            <person name="Harada A."/>
            <person name="Yamamoto R."/>
            <person name="Matsumoto H."/>
            <person name="Sakaguchi S."/>
            <person name="Ikegami T."/>
            <person name="Kashiwagi K."/>
            <person name="Fujiwake S."/>
            <person name="Inoue K."/>
            <person name="Togawa Y."/>
            <person name="Izawa M."/>
            <person name="Ohara E."/>
            <person name="Watahiki M."/>
            <person name="Yoneda Y."/>
            <person name="Ishikawa T."/>
            <person name="Ozawa K."/>
            <person name="Tanaka T."/>
            <person name="Matsuura S."/>
            <person name="Kawai J."/>
            <person name="Okazaki Y."/>
            <person name="Muramatsu M."/>
            <person name="Inoue Y."/>
            <person name="Kira A."/>
            <person name="Hayashizaki Y."/>
        </authorList>
    </citation>
    <scope>NUCLEOTIDE SEQUENCE</scope>
    <source>
        <strain evidence="2">C57BL/6J</strain>
        <tissue evidence="2">Head</tissue>
    </source>
</reference>
<feature type="region of interest" description="Disordered" evidence="1">
    <location>
        <begin position="29"/>
        <end position="121"/>
    </location>
</feature>
<dbReference type="BioGRID-ORCS" id="328365">
    <property type="hits" value="8 hits in 78 CRISPR screens"/>
</dbReference>
<reference evidence="2" key="2">
    <citation type="journal article" date="2000" name="Genome Res.">
        <title>Normalization and subtraction of cap-trapper-selected cDNAs to prepare full-length cDNA libraries for rapid discovery of new genes.</title>
        <authorList>
            <person name="Carninci P."/>
            <person name="Shibata Y."/>
            <person name="Hayatsu N."/>
            <person name="Sugahara Y."/>
            <person name="Shibata K."/>
            <person name="Itoh M."/>
            <person name="Konno H."/>
            <person name="Okazaki Y."/>
            <person name="Muramatsu M."/>
            <person name="Hayashizaki Y."/>
        </authorList>
    </citation>
    <scope>NUCLEOTIDE SEQUENCE</scope>
    <source>
        <strain evidence="2">C57BL/6J</strain>
        <tissue evidence="2">Head</tissue>
    </source>
</reference>
<dbReference type="MGI" id="MGI:3040693">
    <property type="gene designation" value="Zmiz1"/>
</dbReference>
<protein>
    <submittedName>
        <fullName evidence="2">Uncharacterized protein</fullName>
    </submittedName>
</protein>
<dbReference type="DNASU" id="328365"/>
<reference evidence="2" key="1">
    <citation type="journal article" date="1999" name="Methods Enzymol.">
        <title>High-efficiency full-length cDNA cloning.</title>
        <authorList>
            <person name="Carninci P."/>
            <person name="Hayashizaki Y."/>
        </authorList>
    </citation>
    <scope>NUCLEOTIDE SEQUENCE</scope>
    <source>
        <strain evidence="2">C57BL/6J</strain>
        <tissue evidence="2">Head</tissue>
    </source>
</reference>
<organism evidence="2">
    <name type="scientific">Mus musculus</name>
    <name type="common">Mouse</name>
    <dbReference type="NCBI Taxonomy" id="10090"/>
    <lineage>
        <taxon>Eukaryota</taxon>
        <taxon>Metazoa</taxon>
        <taxon>Chordata</taxon>
        <taxon>Craniata</taxon>
        <taxon>Vertebrata</taxon>
        <taxon>Euteleostomi</taxon>
        <taxon>Mammalia</taxon>
        <taxon>Eutheria</taxon>
        <taxon>Euarchontoglires</taxon>
        <taxon>Glires</taxon>
        <taxon>Rodentia</taxon>
        <taxon>Myomorpha</taxon>
        <taxon>Muroidea</taxon>
        <taxon>Muridae</taxon>
        <taxon>Murinae</taxon>
        <taxon>Mus</taxon>
        <taxon>Mus</taxon>
    </lineage>
</organism>
<evidence type="ECO:0000313" key="2">
    <source>
        <dbReference type="EMBL" id="BAE20984.1"/>
    </source>
</evidence>
<dbReference type="EMBL" id="AK132106">
    <property type="protein sequence ID" value="BAE20984.1"/>
    <property type="molecule type" value="mRNA"/>
</dbReference>
<reference evidence="2" key="4">
    <citation type="journal article" date="2001" name="Nature">
        <title>Functional annotation of a full-length mouse cDNA collection.</title>
        <authorList>
            <consortium name="The RIKEN Genome Exploration Research Group Phase II Team and the FANTOM Consortium"/>
        </authorList>
    </citation>
    <scope>NUCLEOTIDE SEQUENCE</scope>
    <source>
        <strain evidence="2">C57BL/6J</strain>
        <tissue evidence="2">Head</tissue>
    </source>
</reference>
<gene>
    <name evidence="3" type="primary">Zmiz1</name>
    <name evidence="3" type="synonym">Gm10397</name>
</gene>
<reference evidence="2" key="5">
    <citation type="journal article" date="2002" name="Nature">
        <title>Analysis of the mouse transcriptome based on functional annotation of 60,770 full-length cDNAs.</title>
        <authorList>
            <consortium name="The FANTOM Consortium and the RIKEN Genome Exploration Research Group Phase I and II Team"/>
        </authorList>
    </citation>
    <scope>NUCLEOTIDE SEQUENCE</scope>
    <source>
        <strain evidence="2">C57BL/6J</strain>
        <tissue evidence="2">Head</tissue>
    </source>
</reference>
<dbReference type="CTD" id="57178"/>
<name>Q3V215_MOUSE</name>
<dbReference type="RefSeq" id="NP_001297595.1">
    <property type="nucleotide sequence ID" value="NM_001310666.1"/>
</dbReference>
<dbReference type="OrthoDB" id="27975at2759"/>
<dbReference type="KEGG" id="mmu:328365"/>
<dbReference type="GeneID" id="328365"/>
<proteinExistence type="evidence at transcript level"/>
<reference evidence="2" key="7">
    <citation type="journal article" date="2005" name="Science">
        <title>The Transcriptional Landscape of the Mammalian Genome.</title>
        <authorList>
            <consortium name="The FANTOM Consortium"/>
            <consortium name="Riken Genome Exploration Research Group and Genome Science Group (Genome Network Project Core Group)"/>
        </authorList>
    </citation>
    <scope>NUCLEOTIDE SEQUENCE</scope>
    <source>
        <strain evidence="2">C57BL/6J</strain>
        <tissue evidence="2">Head</tissue>
    </source>
</reference>
<accession>Q3V215</accession>
<dbReference type="RefSeq" id="NP_899031.2">
    <property type="nucleotide sequence ID" value="NM_183208.4"/>
</dbReference>
<evidence type="ECO:0000256" key="1">
    <source>
        <dbReference type="SAM" id="MobiDB-lite"/>
    </source>
</evidence>